<dbReference type="CDD" id="cd12148">
    <property type="entry name" value="fungal_TF_MHR"/>
    <property type="match status" value="1"/>
</dbReference>
<name>A0A1M2VZ96_TRAPU</name>
<dbReference type="InterPro" id="IPR007219">
    <property type="entry name" value="XnlR_reg_dom"/>
</dbReference>
<dbReference type="OMA" id="DAWRHIF"/>
<feature type="compositionally biased region" description="Basic and acidic residues" evidence="2">
    <location>
        <begin position="592"/>
        <end position="605"/>
    </location>
</feature>
<organism evidence="4 5">
    <name type="scientific">Trametes pubescens</name>
    <name type="common">White-rot fungus</name>
    <dbReference type="NCBI Taxonomy" id="154538"/>
    <lineage>
        <taxon>Eukaryota</taxon>
        <taxon>Fungi</taxon>
        <taxon>Dikarya</taxon>
        <taxon>Basidiomycota</taxon>
        <taxon>Agaricomycotina</taxon>
        <taxon>Agaricomycetes</taxon>
        <taxon>Polyporales</taxon>
        <taxon>Polyporaceae</taxon>
        <taxon>Trametes</taxon>
    </lineage>
</organism>
<dbReference type="PANTHER" id="PTHR46910">
    <property type="entry name" value="TRANSCRIPTION FACTOR PDR1"/>
    <property type="match status" value="1"/>
</dbReference>
<feature type="region of interest" description="Disordered" evidence="2">
    <location>
        <begin position="1"/>
        <end position="38"/>
    </location>
</feature>
<comment type="caution">
    <text evidence="4">The sequence shown here is derived from an EMBL/GenBank/DDBJ whole genome shotgun (WGS) entry which is preliminary data.</text>
</comment>
<dbReference type="GO" id="GO:0006351">
    <property type="term" value="P:DNA-templated transcription"/>
    <property type="evidence" value="ECO:0007669"/>
    <property type="project" value="InterPro"/>
</dbReference>
<dbReference type="Proteomes" id="UP000184267">
    <property type="component" value="Unassembled WGS sequence"/>
</dbReference>
<dbReference type="PANTHER" id="PTHR46910:SF38">
    <property type="entry name" value="ZN(2)-C6 FUNGAL-TYPE DOMAIN-CONTAINING PROTEIN"/>
    <property type="match status" value="1"/>
</dbReference>
<dbReference type="GO" id="GO:0003700">
    <property type="term" value="F:DNA-binding transcription factor activity"/>
    <property type="evidence" value="ECO:0007669"/>
    <property type="project" value="InterPro"/>
</dbReference>
<feature type="region of interest" description="Disordered" evidence="2">
    <location>
        <begin position="562"/>
        <end position="732"/>
    </location>
</feature>
<accession>A0A1M2VZ96</accession>
<proteinExistence type="predicted"/>
<dbReference type="Pfam" id="PF04082">
    <property type="entry name" value="Fungal_trans"/>
    <property type="match status" value="1"/>
</dbReference>
<reference evidence="4 5" key="1">
    <citation type="submission" date="2016-10" db="EMBL/GenBank/DDBJ databases">
        <title>Genome sequence of the basidiomycete white-rot fungus Trametes pubescens.</title>
        <authorList>
            <person name="Makela M.R."/>
            <person name="Granchi Z."/>
            <person name="Peng M."/>
            <person name="De Vries R.P."/>
            <person name="Grigoriev I."/>
            <person name="Riley R."/>
            <person name="Hilden K."/>
        </authorList>
    </citation>
    <scope>NUCLEOTIDE SEQUENCE [LARGE SCALE GENOMIC DNA]</scope>
    <source>
        <strain evidence="4 5">FBCC735</strain>
    </source>
</reference>
<dbReference type="EMBL" id="MNAD01000444">
    <property type="protein sequence ID" value="OJT12908.1"/>
    <property type="molecule type" value="Genomic_DNA"/>
</dbReference>
<sequence>MEELLNKLNPDADVLKTLDHGPENTPSPSVASTSSLRVPHLAIAPSSPEAEGDEDEFSDHDEIMRQELINGMSRLSLQPTSLRYHGKSSGWVFIQATEGFRQEYLRHVIPTSTEADTNFLSAADKKYSRQPWLERPLQQRLLDPEVFPPADLMITLVGYYFRAWNDYTPLLHEPTFLRNIKDKMHLRIPGFGATVLLTCALGGRYSNDRRVLLDNTNSWQSAGWKWFQTVDDMHKSHLAPIHVYDIQICALSTIYMQTSTLPHCSWIMIGLGLRQAMDVGAHRKSMYKPKPTVEDELWRRAFWVLMLHEWAGSYGLGRPPCIHEEEYDVALPTECDDEFWENDDPEQAFKQPADRPAKTAFWTCYIRLFKVIAYATRTIFSIRKSRAQMVNGDQQWEDRIVAELDSELNRWLDTVPEHLKWNPNCKDELWLGQSATLLGLYYTAQITVHRSFITSRRGSPHSMASLIICTNAARSCVQILYELHLRLGTPLARNSGPVFNCALVLLISMWGQRRTARHAGADRDEEYVRKCVKMLAVVESQTNVAERLKDMLLKFMTVEMPKKHPSDSRLGAEAQNNSQQKTDAAETPSSTQKDDGGDRISREEGSGAGLYATPESLSSPSTGLSPQLASPDVSSPIQSNPSLNASMFGFSPPQSQGGPRMPNDPLVGSFPAEWQQQQQPRSQPSPSANQGMPGFNFAPLDPSSHAWPSGSGQSQSFGAAGQSMASGSQQNNTAPYPSYGAFGLVDSGGAFPMDLSDFQGTQGADGGNNTDFGFPDCAFVDDTMTMWASAPASFGWQDWESYFNTVNTQQSPSSN</sequence>
<evidence type="ECO:0000259" key="3">
    <source>
        <dbReference type="SMART" id="SM00906"/>
    </source>
</evidence>
<gene>
    <name evidence="4" type="ORF">TRAPUB_10539</name>
</gene>
<dbReference type="OrthoDB" id="4456959at2759"/>
<evidence type="ECO:0000256" key="2">
    <source>
        <dbReference type="SAM" id="MobiDB-lite"/>
    </source>
</evidence>
<dbReference type="InterPro" id="IPR050987">
    <property type="entry name" value="AtrR-like"/>
</dbReference>
<feature type="compositionally biased region" description="Polar residues" evidence="2">
    <location>
        <begin position="574"/>
        <end position="591"/>
    </location>
</feature>
<feature type="compositionally biased region" description="Polar residues" evidence="2">
    <location>
        <begin position="615"/>
        <end position="645"/>
    </location>
</feature>
<evidence type="ECO:0000256" key="1">
    <source>
        <dbReference type="ARBA" id="ARBA00023242"/>
    </source>
</evidence>
<keyword evidence="5" id="KW-1185">Reference proteome</keyword>
<dbReference type="GO" id="GO:0008270">
    <property type="term" value="F:zinc ion binding"/>
    <property type="evidence" value="ECO:0007669"/>
    <property type="project" value="InterPro"/>
</dbReference>
<evidence type="ECO:0000313" key="4">
    <source>
        <dbReference type="EMBL" id="OJT12908.1"/>
    </source>
</evidence>
<evidence type="ECO:0000313" key="5">
    <source>
        <dbReference type="Proteomes" id="UP000184267"/>
    </source>
</evidence>
<dbReference type="GO" id="GO:0003677">
    <property type="term" value="F:DNA binding"/>
    <property type="evidence" value="ECO:0007669"/>
    <property type="project" value="InterPro"/>
</dbReference>
<protein>
    <submittedName>
        <fullName evidence="4">Activator of stress genes protein 1</fullName>
    </submittedName>
</protein>
<feature type="compositionally biased region" description="Low complexity" evidence="2">
    <location>
        <begin position="675"/>
        <end position="687"/>
    </location>
</feature>
<feature type="compositionally biased region" description="Low complexity" evidence="2">
    <location>
        <begin position="709"/>
        <end position="730"/>
    </location>
</feature>
<feature type="compositionally biased region" description="Basic and acidic residues" evidence="2">
    <location>
        <begin position="13"/>
        <end position="22"/>
    </location>
</feature>
<feature type="compositionally biased region" description="Polar residues" evidence="2">
    <location>
        <begin position="24"/>
        <end position="36"/>
    </location>
</feature>
<dbReference type="STRING" id="154538.A0A1M2VZ96"/>
<keyword evidence="1" id="KW-0539">Nucleus</keyword>
<dbReference type="AlphaFoldDB" id="A0A1M2VZ96"/>
<dbReference type="SMART" id="SM00906">
    <property type="entry name" value="Fungal_trans"/>
    <property type="match status" value="1"/>
</dbReference>
<feature type="domain" description="Xylanolytic transcriptional activator regulatory" evidence="3">
    <location>
        <begin position="265"/>
        <end position="338"/>
    </location>
</feature>